<evidence type="ECO:0000313" key="8">
    <source>
        <dbReference type="EMBL" id="CBY15150.1"/>
    </source>
</evidence>
<feature type="region of interest" description="Disordered" evidence="5">
    <location>
        <begin position="406"/>
        <end position="441"/>
    </location>
</feature>
<dbReference type="InterPro" id="IPR013083">
    <property type="entry name" value="Znf_RING/FYVE/PHD"/>
</dbReference>
<evidence type="ECO:0000256" key="1">
    <source>
        <dbReference type="ARBA" id="ARBA00022723"/>
    </source>
</evidence>
<evidence type="ECO:0000259" key="7">
    <source>
        <dbReference type="PROSITE" id="PS50178"/>
    </source>
</evidence>
<evidence type="ECO:0000313" key="10">
    <source>
        <dbReference type="Proteomes" id="UP000001307"/>
    </source>
</evidence>
<feature type="compositionally biased region" description="Basic and acidic residues" evidence="5">
    <location>
        <begin position="115"/>
        <end position="134"/>
    </location>
</feature>
<dbReference type="EMBL" id="FN656658">
    <property type="protein sequence ID" value="CBY41814.1"/>
    <property type="molecule type" value="Genomic_DNA"/>
</dbReference>
<reference evidence="8" key="1">
    <citation type="journal article" date="2010" name="Science">
        <title>Plasticity of animal genome architecture unmasked by rapid evolution of a pelagic tunicate.</title>
        <authorList>
            <person name="Denoeud F."/>
            <person name="Henriet S."/>
            <person name="Mungpakdee S."/>
            <person name="Aury J.M."/>
            <person name="Da Silva C."/>
            <person name="Brinkmann H."/>
            <person name="Mikhaleva J."/>
            <person name="Olsen L.C."/>
            <person name="Jubin C."/>
            <person name="Canestro C."/>
            <person name="Bouquet J.M."/>
            <person name="Danks G."/>
            <person name="Poulain J."/>
            <person name="Campsteijn C."/>
            <person name="Adamski M."/>
            <person name="Cross I."/>
            <person name="Yadetie F."/>
            <person name="Muffato M."/>
            <person name="Louis A."/>
            <person name="Butcher S."/>
            <person name="Tsagkogeorga G."/>
            <person name="Konrad A."/>
            <person name="Singh S."/>
            <person name="Jensen M.F."/>
            <person name="Cong E.H."/>
            <person name="Eikeseth-Otteraa H."/>
            <person name="Noel B."/>
            <person name="Anthouard V."/>
            <person name="Porcel B.M."/>
            <person name="Kachouri-Lafond R."/>
            <person name="Nishino A."/>
            <person name="Ugolini M."/>
            <person name="Chourrout P."/>
            <person name="Nishida H."/>
            <person name="Aasland R."/>
            <person name="Huzurbazar S."/>
            <person name="Westhof E."/>
            <person name="Delsuc F."/>
            <person name="Lehrach H."/>
            <person name="Reinhardt R."/>
            <person name="Weissenbach J."/>
            <person name="Roy S.W."/>
            <person name="Artiguenave F."/>
            <person name="Postlethwait J.H."/>
            <person name="Manak J.R."/>
            <person name="Thompson E.M."/>
            <person name="Jaillon O."/>
            <person name="Du Pasquier L."/>
            <person name="Boudinot P."/>
            <person name="Liberles D.A."/>
            <person name="Volff J.N."/>
            <person name="Philippe H."/>
            <person name="Lenhard B."/>
            <person name="Roest Crollius H."/>
            <person name="Wincker P."/>
            <person name="Chourrout D."/>
        </authorList>
    </citation>
    <scope>NUCLEOTIDE SEQUENCE [LARGE SCALE GENOMIC DNA]</scope>
</reference>
<feature type="region of interest" description="Disordered" evidence="5">
    <location>
        <begin position="155"/>
        <end position="221"/>
    </location>
</feature>
<dbReference type="Proteomes" id="UP000001307">
    <property type="component" value="Unassembled WGS sequence"/>
</dbReference>
<dbReference type="EMBL" id="FN653432">
    <property type="protein sequence ID" value="CBY15150.1"/>
    <property type="molecule type" value="Genomic_DNA"/>
</dbReference>
<dbReference type="Gene3D" id="3.30.40.10">
    <property type="entry name" value="Zinc/RING finger domain, C3HC4 (zinc finger)"/>
    <property type="match status" value="1"/>
</dbReference>
<dbReference type="Proteomes" id="UP000011014">
    <property type="component" value="Unassembled WGS sequence"/>
</dbReference>
<dbReference type="InParanoid" id="E4XZT8"/>
<evidence type="ECO:0000256" key="3">
    <source>
        <dbReference type="ARBA" id="ARBA00022833"/>
    </source>
</evidence>
<feature type="region of interest" description="Disordered" evidence="5">
    <location>
        <begin position="51"/>
        <end position="134"/>
    </location>
</feature>
<accession>E4XZT8</accession>
<dbReference type="PROSITE" id="PS00518">
    <property type="entry name" value="ZF_RING_1"/>
    <property type="match status" value="1"/>
</dbReference>
<feature type="chain" id="PRO_5007653917" description="FYVE-type domain-containing protein" evidence="6">
    <location>
        <begin position="24"/>
        <end position="441"/>
    </location>
</feature>
<proteinExistence type="predicted"/>
<feature type="compositionally biased region" description="Acidic residues" evidence="5">
    <location>
        <begin position="423"/>
        <end position="441"/>
    </location>
</feature>
<keyword evidence="3" id="KW-0862">Zinc</keyword>
<gene>
    <name evidence="8" type="ORF">GSOID_T00012043001</name>
    <name evidence="9" type="ORF">GSOID_T00023907001</name>
</gene>
<name>E4XZT8_OIKDI</name>
<dbReference type="AlphaFoldDB" id="E4XZT8"/>
<feature type="domain" description="FYVE-type" evidence="7">
    <location>
        <begin position="224"/>
        <end position="283"/>
    </location>
</feature>
<feature type="signal peptide" evidence="6">
    <location>
        <begin position="1"/>
        <end position="23"/>
    </location>
</feature>
<sequence>MPVIDSFGCKVCSLIHVLMLGAAEDLTCLLCKNIHALPRRVKLADPDFPEHVKKSPLESFSKTTQTSEASDSEWNGLNERAKRPKRPRPNKEKTKAKKTQDLATQEPNIKKKKKVSNERAEANQNKNAKEGKIVTERKISKEEIIPRALKSLIDSEKPRKRKESKISFEESARIPTTRSSKGDKNKRKLRTRAKRKKSKPSESDKTNEGNAQQSEESDENEKEFHDEKRCFTCRKTFSRMAEDLVHVLCDSCQHWICGNCAPEAEDISANDVYTCKSCTEKREKPKLTRDESICLDELIMFCSNTWCSYELSLNDKLKGKTQPLTEKTRSSRIEQLTTLVNKHEITCTKNFKLNKRMKRNEFGRVQYVDIDKEGLDPKISGSMVSKRIHEDTMPYIKMEIVNHEYEQQAAKISSPPPPRLSQDDYDDLSDSSDEQEFSDDF</sequence>
<dbReference type="GO" id="GO:0008270">
    <property type="term" value="F:zinc ion binding"/>
    <property type="evidence" value="ECO:0007669"/>
    <property type="project" value="UniProtKB-KW"/>
</dbReference>
<feature type="compositionally biased region" description="Basic residues" evidence="5">
    <location>
        <begin position="184"/>
        <end position="198"/>
    </location>
</feature>
<evidence type="ECO:0000256" key="6">
    <source>
        <dbReference type="SAM" id="SignalP"/>
    </source>
</evidence>
<keyword evidence="10" id="KW-1185">Reference proteome</keyword>
<feature type="compositionally biased region" description="Polar residues" evidence="5">
    <location>
        <begin position="58"/>
        <end position="75"/>
    </location>
</feature>
<evidence type="ECO:0000256" key="5">
    <source>
        <dbReference type="SAM" id="MobiDB-lite"/>
    </source>
</evidence>
<evidence type="ECO:0000256" key="2">
    <source>
        <dbReference type="ARBA" id="ARBA00022771"/>
    </source>
</evidence>
<keyword evidence="1" id="KW-0479">Metal-binding</keyword>
<evidence type="ECO:0000313" key="9">
    <source>
        <dbReference type="EMBL" id="CBY41814.1"/>
    </source>
</evidence>
<dbReference type="OrthoDB" id="10428996at2759"/>
<dbReference type="InterPro" id="IPR017907">
    <property type="entry name" value="Znf_RING_CS"/>
</dbReference>
<dbReference type="PROSITE" id="PS50178">
    <property type="entry name" value="ZF_FYVE"/>
    <property type="match status" value="1"/>
</dbReference>
<protein>
    <recommendedName>
        <fullName evidence="7">FYVE-type domain-containing protein</fullName>
    </recommendedName>
</protein>
<keyword evidence="2 4" id="KW-0863">Zinc-finger</keyword>
<dbReference type="InterPro" id="IPR011011">
    <property type="entry name" value="Znf_FYVE_PHD"/>
</dbReference>
<dbReference type="InterPro" id="IPR017455">
    <property type="entry name" value="Znf_FYVE-rel"/>
</dbReference>
<organism evidence="8">
    <name type="scientific">Oikopleura dioica</name>
    <name type="common">Tunicate</name>
    <dbReference type="NCBI Taxonomy" id="34765"/>
    <lineage>
        <taxon>Eukaryota</taxon>
        <taxon>Metazoa</taxon>
        <taxon>Chordata</taxon>
        <taxon>Tunicata</taxon>
        <taxon>Appendicularia</taxon>
        <taxon>Copelata</taxon>
        <taxon>Oikopleuridae</taxon>
        <taxon>Oikopleura</taxon>
    </lineage>
</organism>
<dbReference type="SUPFAM" id="SSF57903">
    <property type="entry name" value="FYVE/PHD zinc finger"/>
    <property type="match status" value="1"/>
</dbReference>
<evidence type="ECO:0000256" key="4">
    <source>
        <dbReference type="PROSITE-ProRule" id="PRU00091"/>
    </source>
</evidence>
<keyword evidence="6" id="KW-0732">Signal</keyword>